<evidence type="ECO:0000313" key="3">
    <source>
        <dbReference type="EMBL" id="CAF4011688.1"/>
    </source>
</evidence>
<dbReference type="Proteomes" id="UP000663882">
    <property type="component" value="Unassembled WGS sequence"/>
</dbReference>
<proteinExistence type="predicted"/>
<dbReference type="AlphaFoldDB" id="A0A815IAY1"/>
<protein>
    <submittedName>
        <fullName evidence="2">Uncharacterized protein</fullName>
    </submittedName>
</protein>
<dbReference type="EMBL" id="CAJNOO010003992">
    <property type="protein sequence ID" value="CAF1363570.1"/>
    <property type="molecule type" value="Genomic_DNA"/>
</dbReference>
<feature type="signal peptide" evidence="1">
    <location>
        <begin position="1"/>
        <end position="23"/>
    </location>
</feature>
<dbReference type="EMBL" id="CAJOBE010006605">
    <property type="protein sequence ID" value="CAF4011688.1"/>
    <property type="molecule type" value="Genomic_DNA"/>
</dbReference>
<accession>A0A815IAY1</accession>
<evidence type="ECO:0000256" key="1">
    <source>
        <dbReference type="SAM" id="SignalP"/>
    </source>
</evidence>
<evidence type="ECO:0000313" key="2">
    <source>
        <dbReference type="EMBL" id="CAF1363570.1"/>
    </source>
</evidence>
<organism evidence="2 4">
    <name type="scientific">Rotaria sordida</name>
    <dbReference type="NCBI Taxonomy" id="392033"/>
    <lineage>
        <taxon>Eukaryota</taxon>
        <taxon>Metazoa</taxon>
        <taxon>Spiralia</taxon>
        <taxon>Gnathifera</taxon>
        <taxon>Rotifera</taxon>
        <taxon>Eurotatoria</taxon>
        <taxon>Bdelloidea</taxon>
        <taxon>Philodinida</taxon>
        <taxon>Philodinidae</taxon>
        <taxon>Rotaria</taxon>
    </lineage>
</organism>
<name>A0A815IAY1_9BILA</name>
<evidence type="ECO:0000313" key="4">
    <source>
        <dbReference type="Proteomes" id="UP000663882"/>
    </source>
</evidence>
<dbReference type="OrthoDB" id="10292547at2759"/>
<gene>
    <name evidence="3" type="ORF">FNK824_LOCUS26540</name>
    <name evidence="2" type="ORF">RFH988_LOCUS32955</name>
</gene>
<dbReference type="Proteomes" id="UP000663874">
    <property type="component" value="Unassembled WGS sequence"/>
</dbReference>
<keyword evidence="1" id="KW-0732">Signal</keyword>
<comment type="caution">
    <text evidence="2">The sequence shown here is derived from an EMBL/GenBank/DDBJ whole genome shotgun (WGS) entry which is preliminary data.</text>
</comment>
<sequence>MNNIKTVVYFLLIWTSLAICCNAWKKDQDSEDTGRRSVYQDNVKELLKRHPWKNVCSGVTFSCGSGSGHTNACFCVGRTCPDGCDSDSDCCTATVNGIRYVGYCLERFNSAYCRYRPSSQ</sequence>
<feature type="chain" id="PRO_5036411723" evidence="1">
    <location>
        <begin position="24"/>
        <end position="120"/>
    </location>
</feature>
<reference evidence="2" key="1">
    <citation type="submission" date="2021-02" db="EMBL/GenBank/DDBJ databases">
        <authorList>
            <person name="Nowell W R."/>
        </authorList>
    </citation>
    <scope>NUCLEOTIDE SEQUENCE</scope>
</reference>